<sequence>MIAFIEYAVRRQDYILNYINVFSSVRTDAQPSDAQAAANQLYTRKFTLSIIGVLGSLAMFIW</sequence>
<dbReference type="AlphaFoldDB" id="A0A3B0P8U9"/>
<evidence type="ECO:0000313" key="2">
    <source>
        <dbReference type="Proteomes" id="UP000259864"/>
    </source>
</evidence>
<protein>
    <submittedName>
        <fullName evidence="1">Uncharacterized protein</fullName>
    </submittedName>
</protein>
<gene>
    <name evidence="1" type="ORF">NCTC10135_00214</name>
</gene>
<organism evidence="1 2">
    <name type="scientific">Metamycoplasma alkalescens</name>
    <dbReference type="NCBI Taxonomy" id="45363"/>
    <lineage>
        <taxon>Bacteria</taxon>
        <taxon>Bacillati</taxon>
        <taxon>Mycoplasmatota</taxon>
        <taxon>Mycoplasmoidales</taxon>
        <taxon>Metamycoplasmataceae</taxon>
        <taxon>Metamycoplasma</taxon>
    </lineage>
</organism>
<name>A0A3B0P8U9_9BACT</name>
<dbReference type="Proteomes" id="UP000259864">
    <property type="component" value="Chromosome 1"/>
</dbReference>
<accession>A0A3B0P8U9</accession>
<dbReference type="KEGG" id="mala:NCTC10135_00214"/>
<reference evidence="2" key="1">
    <citation type="submission" date="2018-06" db="EMBL/GenBank/DDBJ databases">
        <authorList>
            <consortium name="Pathogen Informatics"/>
        </authorList>
    </citation>
    <scope>NUCLEOTIDE SEQUENCE [LARGE SCALE GENOMIC DNA]</scope>
    <source>
        <strain evidence="2">NCTC10135</strain>
    </source>
</reference>
<proteinExistence type="predicted"/>
<dbReference type="EMBL" id="LS991949">
    <property type="protein sequence ID" value="SYV89714.1"/>
    <property type="molecule type" value="Genomic_DNA"/>
</dbReference>
<feature type="non-terminal residue" evidence="1">
    <location>
        <position position="62"/>
    </location>
</feature>
<evidence type="ECO:0000313" key="1">
    <source>
        <dbReference type="EMBL" id="SYV89714.1"/>
    </source>
</evidence>